<dbReference type="GO" id="GO:0005509">
    <property type="term" value="F:calcium ion binding"/>
    <property type="evidence" value="ECO:0007669"/>
    <property type="project" value="InterPro"/>
</dbReference>
<proteinExistence type="predicted"/>
<dbReference type="OMA" id="GINTHYV"/>
<dbReference type="InterPro" id="IPR011992">
    <property type="entry name" value="EF-hand-dom_pair"/>
</dbReference>
<protein>
    <recommendedName>
        <fullName evidence="10">PNPLA domain-containing protein</fullName>
    </recommendedName>
</protein>
<evidence type="ECO:0000259" key="6">
    <source>
        <dbReference type="PROSITE" id="PS51635"/>
    </source>
</evidence>
<dbReference type="AlphaFoldDB" id="R7TN74"/>
<dbReference type="Proteomes" id="UP000014760">
    <property type="component" value="Unassembled WGS sequence"/>
</dbReference>
<organism evidence="7">
    <name type="scientific">Capitella teleta</name>
    <name type="common">Polychaete worm</name>
    <dbReference type="NCBI Taxonomy" id="283909"/>
    <lineage>
        <taxon>Eukaryota</taxon>
        <taxon>Metazoa</taxon>
        <taxon>Spiralia</taxon>
        <taxon>Lophotrochozoa</taxon>
        <taxon>Annelida</taxon>
        <taxon>Polychaeta</taxon>
        <taxon>Sedentaria</taxon>
        <taxon>Scolecida</taxon>
        <taxon>Capitellidae</taxon>
        <taxon>Capitella</taxon>
    </lineage>
</organism>
<dbReference type="GO" id="GO:0016787">
    <property type="term" value="F:hydrolase activity"/>
    <property type="evidence" value="ECO:0007669"/>
    <property type="project" value="UniProtKB-UniRule"/>
</dbReference>
<evidence type="ECO:0000256" key="3">
    <source>
        <dbReference type="PROSITE-ProRule" id="PRU01161"/>
    </source>
</evidence>
<feature type="region of interest" description="Disordered" evidence="4">
    <location>
        <begin position="476"/>
        <end position="511"/>
    </location>
</feature>
<keyword evidence="3" id="KW-0378">Hydrolase</keyword>
<gene>
    <name evidence="7" type="ORF">CAPTEDRAFT_220516</name>
</gene>
<dbReference type="STRING" id="283909.R7TN74"/>
<dbReference type="SMART" id="SM00054">
    <property type="entry name" value="EFh"/>
    <property type="match status" value="2"/>
</dbReference>
<feature type="active site" description="Nucleophile" evidence="3">
    <location>
        <position position="65"/>
    </location>
</feature>
<dbReference type="EMBL" id="KB309928">
    <property type="protein sequence ID" value="ELT93006.1"/>
    <property type="molecule type" value="Genomic_DNA"/>
</dbReference>
<dbReference type="PANTHER" id="PTHR46394">
    <property type="entry name" value="ANNEXIN"/>
    <property type="match status" value="1"/>
</dbReference>
<evidence type="ECO:0000256" key="1">
    <source>
        <dbReference type="ARBA" id="ARBA00022837"/>
    </source>
</evidence>
<reference evidence="7 9" key="2">
    <citation type="journal article" date="2013" name="Nature">
        <title>Insights into bilaterian evolution from three spiralian genomes.</title>
        <authorList>
            <person name="Simakov O."/>
            <person name="Marletaz F."/>
            <person name="Cho S.J."/>
            <person name="Edsinger-Gonzales E."/>
            <person name="Havlak P."/>
            <person name="Hellsten U."/>
            <person name="Kuo D.H."/>
            <person name="Larsson T."/>
            <person name="Lv J."/>
            <person name="Arendt D."/>
            <person name="Savage R."/>
            <person name="Osoegawa K."/>
            <person name="de Jong P."/>
            <person name="Grimwood J."/>
            <person name="Chapman J.A."/>
            <person name="Shapiro H."/>
            <person name="Aerts A."/>
            <person name="Otillar R.P."/>
            <person name="Terry A.Y."/>
            <person name="Boore J.L."/>
            <person name="Grigoriev I.V."/>
            <person name="Lindberg D.R."/>
            <person name="Seaver E.C."/>
            <person name="Weisblat D.A."/>
            <person name="Putnam N.H."/>
            <person name="Rokhsar D.S."/>
        </authorList>
    </citation>
    <scope>NUCLEOTIDE SEQUENCE</scope>
    <source>
        <strain evidence="7 9">I ESC-2004</strain>
    </source>
</reference>
<dbReference type="EnsemblMetazoa" id="CapteT220516">
    <property type="protein sequence ID" value="CapteP220516"/>
    <property type="gene ID" value="CapteG220516"/>
</dbReference>
<dbReference type="InterPro" id="IPR002641">
    <property type="entry name" value="PNPLA_dom"/>
</dbReference>
<accession>R7TN74</accession>
<feature type="domain" description="PNPLA" evidence="6">
    <location>
        <begin position="30"/>
        <end position="220"/>
    </location>
</feature>
<dbReference type="Pfam" id="PF01734">
    <property type="entry name" value="Patatin"/>
    <property type="match status" value="1"/>
</dbReference>
<dbReference type="GO" id="GO:0016042">
    <property type="term" value="P:lipid catabolic process"/>
    <property type="evidence" value="ECO:0007669"/>
    <property type="project" value="UniProtKB-UniRule"/>
</dbReference>
<evidence type="ECO:0008006" key="10">
    <source>
        <dbReference type="Google" id="ProtNLM"/>
    </source>
</evidence>
<feature type="short sequence motif" description="DGA/G" evidence="3">
    <location>
        <begin position="207"/>
        <end position="209"/>
    </location>
</feature>
<keyword evidence="3" id="KW-0442">Lipid degradation</keyword>
<keyword evidence="1" id="KW-0106">Calcium</keyword>
<dbReference type="Gene3D" id="3.40.1090.10">
    <property type="entry name" value="Cytosolic phospholipase A2 catalytic domain"/>
    <property type="match status" value="2"/>
</dbReference>
<feature type="active site" description="Proton acceptor" evidence="3">
    <location>
        <position position="207"/>
    </location>
</feature>
<dbReference type="PROSITE" id="PS51635">
    <property type="entry name" value="PNPLA"/>
    <property type="match status" value="1"/>
</dbReference>
<dbReference type="PROSITE" id="PS00018">
    <property type="entry name" value="EF_HAND_1"/>
    <property type="match status" value="2"/>
</dbReference>
<keyword evidence="2 3" id="KW-0443">Lipid metabolism</keyword>
<sequence length="511" mass="56132">MSLAESLKTEHFDEVKALLEKNGPLDIENLVFEGGGAKGMFYIGVIKVLEDLGLLSRMKRFGGTSVGSIAAGVLAVGGTTKDVEKIFVEGNVAKLVYDSKGGKMSLIPNVIKKFGWNPADKLLKTIYTYFKEKVGNPEITFMELYKLRGVELCTVASNLSTMTPEYCHVKTTPDMCVARAIRSSASLPGIMQPVKINRDGVEEILVDGALVCNFPLHCYDGWFLSMKKEDSFFHRLGGTEPAFSEFNPKTLGVALFSALDMRLMKGELLSNAFVGPKRPNTKLANSRAKCCDKAIESYAKSNQLYDAGNRFLLGLREADLDRDGEISIQEFRDAFVDNKLLSDEDGKMLFGDDFDIETAFTQIDTDADGLLTSDEFLSFMQKRGVAYRAIMTGGGSFTSVKDFSSFFASVFNTISVWTGQAFAHPRDMERTLGVFTDYIRVTDFIMEHDDKCFALKVGMETTLKYIASRIGKSIGERPPTANPVNDSVAANTEPKSTDDLEGAVGGEIAVN</sequence>
<dbReference type="PANTHER" id="PTHR46394:SF1">
    <property type="entry name" value="PNPLA DOMAIN-CONTAINING PROTEIN"/>
    <property type="match status" value="1"/>
</dbReference>
<evidence type="ECO:0000313" key="8">
    <source>
        <dbReference type="EnsemblMetazoa" id="CapteP220516"/>
    </source>
</evidence>
<dbReference type="SUPFAM" id="SSF52151">
    <property type="entry name" value="FabD/lysophospholipase-like"/>
    <property type="match status" value="1"/>
</dbReference>
<feature type="compositionally biased region" description="Polar residues" evidence="4">
    <location>
        <begin position="482"/>
        <end position="494"/>
    </location>
</feature>
<dbReference type="Pfam" id="PF13202">
    <property type="entry name" value="EF-hand_5"/>
    <property type="match status" value="2"/>
</dbReference>
<dbReference type="InterPro" id="IPR016035">
    <property type="entry name" value="Acyl_Trfase/lysoPLipase"/>
</dbReference>
<feature type="domain" description="EF-hand" evidence="5">
    <location>
        <begin position="351"/>
        <end position="386"/>
    </location>
</feature>
<reference evidence="9" key="1">
    <citation type="submission" date="2012-12" db="EMBL/GenBank/DDBJ databases">
        <authorList>
            <person name="Hellsten U."/>
            <person name="Grimwood J."/>
            <person name="Chapman J.A."/>
            <person name="Shapiro H."/>
            <person name="Aerts A."/>
            <person name="Otillar R.P."/>
            <person name="Terry A.Y."/>
            <person name="Boore J.L."/>
            <person name="Simakov O."/>
            <person name="Marletaz F."/>
            <person name="Cho S.-J."/>
            <person name="Edsinger-Gonzales E."/>
            <person name="Havlak P."/>
            <person name="Kuo D.-H."/>
            <person name="Larsson T."/>
            <person name="Lv J."/>
            <person name="Arendt D."/>
            <person name="Savage R."/>
            <person name="Osoegawa K."/>
            <person name="de Jong P."/>
            <person name="Lindberg D.R."/>
            <person name="Seaver E.C."/>
            <person name="Weisblat D.A."/>
            <person name="Putnam N.H."/>
            <person name="Grigoriev I.V."/>
            <person name="Rokhsar D.S."/>
        </authorList>
    </citation>
    <scope>NUCLEOTIDE SEQUENCE</scope>
    <source>
        <strain evidence="9">I ESC-2004</strain>
    </source>
</reference>
<evidence type="ECO:0000256" key="4">
    <source>
        <dbReference type="SAM" id="MobiDB-lite"/>
    </source>
</evidence>
<evidence type="ECO:0000259" key="5">
    <source>
        <dbReference type="PROSITE" id="PS50222"/>
    </source>
</evidence>
<dbReference type="InterPro" id="IPR052580">
    <property type="entry name" value="Lipid_Hydrolase"/>
</dbReference>
<feature type="short sequence motif" description="GXSXG" evidence="3">
    <location>
        <begin position="63"/>
        <end position="67"/>
    </location>
</feature>
<dbReference type="InterPro" id="IPR002048">
    <property type="entry name" value="EF_hand_dom"/>
</dbReference>
<dbReference type="PROSITE" id="PS50222">
    <property type="entry name" value="EF_HAND_2"/>
    <property type="match status" value="2"/>
</dbReference>
<feature type="short sequence motif" description="GXGXXG" evidence="3">
    <location>
        <begin position="34"/>
        <end position="39"/>
    </location>
</feature>
<evidence type="ECO:0000313" key="7">
    <source>
        <dbReference type="EMBL" id="ELT93006.1"/>
    </source>
</evidence>
<evidence type="ECO:0000256" key="2">
    <source>
        <dbReference type="ARBA" id="ARBA00023098"/>
    </source>
</evidence>
<keyword evidence="9" id="KW-1185">Reference proteome</keyword>
<dbReference type="SUPFAM" id="SSF47473">
    <property type="entry name" value="EF-hand"/>
    <property type="match status" value="1"/>
</dbReference>
<dbReference type="CDD" id="cd07207">
    <property type="entry name" value="Pat_ExoU_VipD_like"/>
    <property type="match status" value="1"/>
</dbReference>
<dbReference type="OrthoDB" id="412240at2759"/>
<evidence type="ECO:0000313" key="9">
    <source>
        <dbReference type="Proteomes" id="UP000014760"/>
    </source>
</evidence>
<feature type="domain" description="EF-hand" evidence="5">
    <location>
        <begin position="306"/>
        <end position="341"/>
    </location>
</feature>
<dbReference type="Gene3D" id="1.10.238.10">
    <property type="entry name" value="EF-hand"/>
    <property type="match status" value="1"/>
</dbReference>
<dbReference type="HOGENOM" id="CLU_028564_1_0_1"/>
<name>R7TN74_CAPTE</name>
<dbReference type="EMBL" id="AMQN01002739">
    <property type="status" value="NOT_ANNOTATED_CDS"/>
    <property type="molecule type" value="Genomic_DNA"/>
</dbReference>
<reference evidence="8" key="3">
    <citation type="submission" date="2015-06" db="UniProtKB">
        <authorList>
            <consortium name="EnsemblMetazoa"/>
        </authorList>
    </citation>
    <scope>IDENTIFICATION</scope>
</reference>
<dbReference type="InterPro" id="IPR018247">
    <property type="entry name" value="EF_Hand_1_Ca_BS"/>
</dbReference>